<dbReference type="Pfam" id="PF00732">
    <property type="entry name" value="GMC_oxred_N"/>
    <property type="match status" value="1"/>
</dbReference>
<evidence type="ECO:0000313" key="9">
    <source>
        <dbReference type="Proteomes" id="UP000029553"/>
    </source>
</evidence>
<comment type="cofactor">
    <cofactor evidence="1 5">
        <name>FAD</name>
        <dbReference type="ChEBI" id="CHEBI:57692"/>
    </cofactor>
</comment>
<protein>
    <submittedName>
        <fullName evidence="7">Choline dehydrogenase</fullName>
    </submittedName>
    <submittedName>
        <fullName evidence="8">Glucose-methanol-choline oxidoreductase</fullName>
    </submittedName>
</protein>
<comment type="caution">
    <text evidence="7">The sequence shown here is derived from an EMBL/GenBank/DDBJ whole genome shotgun (WGS) entry which is preliminary data.</text>
</comment>
<gene>
    <name evidence="8" type="ORF">GL58_06475</name>
    <name evidence="7" type="ORF">P353_25700</name>
</gene>
<dbReference type="RefSeq" id="WP_034375595.1">
    <property type="nucleotide sequence ID" value="NZ_AWOR01000089.1"/>
</dbReference>
<keyword evidence="4 5" id="KW-0274">FAD</keyword>
<dbReference type="AlphaFoldDB" id="A0A096F4E9"/>
<dbReference type="Gene3D" id="3.30.560.10">
    <property type="entry name" value="Glucose Oxidase, domain 3"/>
    <property type="match status" value="1"/>
</dbReference>
<name>A0A096F4E9_COMTE</name>
<evidence type="ECO:0000259" key="6">
    <source>
        <dbReference type="PROSITE" id="PS00624"/>
    </source>
</evidence>
<dbReference type="Proteomes" id="UP000037442">
    <property type="component" value="Unassembled WGS sequence"/>
</dbReference>
<dbReference type="PATRIC" id="fig|285.49.peg.1341"/>
<feature type="binding site" evidence="5">
    <location>
        <begin position="476"/>
        <end position="477"/>
    </location>
    <ligand>
        <name>FAD</name>
        <dbReference type="ChEBI" id="CHEBI:57692"/>
    </ligand>
</feature>
<dbReference type="SUPFAM" id="SSF51905">
    <property type="entry name" value="FAD/NAD(P)-binding domain"/>
    <property type="match status" value="1"/>
</dbReference>
<dbReference type="InterPro" id="IPR007867">
    <property type="entry name" value="GMC_OxRtase_C"/>
</dbReference>
<evidence type="ECO:0000313" key="7">
    <source>
        <dbReference type="EMBL" id="KGH25201.1"/>
    </source>
</evidence>
<evidence type="ECO:0000256" key="3">
    <source>
        <dbReference type="ARBA" id="ARBA00022630"/>
    </source>
</evidence>
<dbReference type="PIRSF" id="PIRSF000137">
    <property type="entry name" value="Alcohol_oxidase"/>
    <property type="match status" value="1"/>
</dbReference>
<sequence length="543" mass="59428">MAESESFDYIVIGAGSAGAAVARRLAERPDTKVLLLEAGAPRHNDFWVRVPLGIGKLLTNPKYVWPFHTEPQHRLDGQSIYWPRGRMPGGSSSVNGMIFVRGEPREFDHWRELGNAGWGYDDLLPYFQRLESYRFGDSALRGRDGPISITNLADDPHPLGAAFVKACEQAGIPRTPDYNGRAYEGVSFLQLSTRAGQRCSTARGYLDSDIPAGLELRTESQALRILFEGQRAVGVEYLQRGQRREARARSEIILSAGPIKSPQLLELSGVGQAERLQDLGVPVVAHSPGVGENLIDHLQARITFEASQRVTLNEVISSPWRQALMGAQYLLTRRGMMTSPSATAHALARTAPEQSRPMVKIQMHHLSGADRYSRTKGAGADLFPGFGIGLFQLRPASRGWIHAKTLSALDDPAMDPCYLEAAEDVEVMLSALRLARKVVEQPSLAGFVKRETRPGIDVQSEDALLQYIRTCGQTSWHPIGTCKMGPDSDRNAVVDSALRVRGTAALRVVDSSVMPTMPSSNTNAASIAIGEKAADLIWQDANR</sequence>
<evidence type="ECO:0000256" key="1">
    <source>
        <dbReference type="ARBA" id="ARBA00001974"/>
    </source>
</evidence>
<dbReference type="InterPro" id="IPR000172">
    <property type="entry name" value="GMC_OxRdtase_N"/>
</dbReference>
<evidence type="ECO:0000256" key="4">
    <source>
        <dbReference type="ARBA" id="ARBA00022827"/>
    </source>
</evidence>
<dbReference type="GO" id="GO:0050660">
    <property type="term" value="F:flavin adenine dinucleotide binding"/>
    <property type="evidence" value="ECO:0007669"/>
    <property type="project" value="InterPro"/>
</dbReference>
<dbReference type="PANTHER" id="PTHR11552">
    <property type="entry name" value="GLUCOSE-METHANOL-CHOLINE GMC OXIDOREDUCTASE"/>
    <property type="match status" value="1"/>
</dbReference>
<keyword evidence="3" id="KW-0285">Flavoprotein</keyword>
<dbReference type="Gene3D" id="3.50.50.60">
    <property type="entry name" value="FAD/NAD(P)-binding domain"/>
    <property type="match status" value="1"/>
</dbReference>
<dbReference type="Proteomes" id="UP000029553">
    <property type="component" value="Unassembled WGS sequence"/>
</dbReference>
<accession>A0A096F4E9</accession>
<dbReference type="InterPro" id="IPR012132">
    <property type="entry name" value="GMC_OxRdtase"/>
</dbReference>
<dbReference type="SUPFAM" id="SSF54373">
    <property type="entry name" value="FAD-linked reductases, C-terminal domain"/>
    <property type="match status" value="1"/>
</dbReference>
<reference evidence="7 9" key="1">
    <citation type="submission" date="2013-09" db="EMBL/GenBank/DDBJ databases">
        <title>High correlation between genotypes and phenotypes of environmental bacteria Comamonas testosteroni strains.</title>
        <authorList>
            <person name="Liu L."/>
            <person name="Zhu W."/>
            <person name="Xia X."/>
            <person name="Xu B."/>
            <person name="Luo M."/>
            <person name="Wang G."/>
        </authorList>
    </citation>
    <scope>NUCLEOTIDE SEQUENCE [LARGE SCALE GENOMIC DNA]</scope>
    <source>
        <strain evidence="7 9">JL40</strain>
    </source>
</reference>
<dbReference type="Pfam" id="PF05199">
    <property type="entry name" value="GMC_oxred_C"/>
    <property type="match status" value="1"/>
</dbReference>
<dbReference type="InterPro" id="IPR036188">
    <property type="entry name" value="FAD/NAD-bd_sf"/>
</dbReference>
<evidence type="ECO:0000256" key="2">
    <source>
        <dbReference type="ARBA" id="ARBA00010790"/>
    </source>
</evidence>
<proteinExistence type="inferred from homology"/>
<dbReference type="PROSITE" id="PS00624">
    <property type="entry name" value="GMC_OXRED_2"/>
    <property type="match status" value="1"/>
</dbReference>
<evidence type="ECO:0000313" key="8">
    <source>
        <dbReference type="EMBL" id="KOC22552.1"/>
    </source>
</evidence>
<dbReference type="EMBL" id="JNVD01000016">
    <property type="protein sequence ID" value="KOC22552.1"/>
    <property type="molecule type" value="Genomic_DNA"/>
</dbReference>
<feature type="domain" description="Glucose-methanol-choline oxidoreductase N-terminal" evidence="6">
    <location>
        <begin position="257"/>
        <end position="271"/>
    </location>
</feature>
<evidence type="ECO:0000256" key="5">
    <source>
        <dbReference type="PIRSR" id="PIRSR000137-2"/>
    </source>
</evidence>
<comment type="similarity">
    <text evidence="2">Belongs to the GMC oxidoreductase family.</text>
</comment>
<dbReference type="GO" id="GO:0016614">
    <property type="term" value="F:oxidoreductase activity, acting on CH-OH group of donors"/>
    <property type="evidence" value="ECO:0007669"/>
    <property type="project" value="InterPro"/>
</dbReference>
<evidence type="ECO:0000313" key="10">
    <source>
        <dbReference type="Proteomes" id="UP000037442"/>
    </source>
</evidence>
<reference evidence="10" key="2">
    <citation type="submission" date="2014-06" db="EMBL/GenBank/DDBJ databases">
        <title>Draft genome sequence of C. testosteroni WDL7.</title>
        <authorList>
            <person name="Wu Y."/>
            <person name="Seshan H."/>
            <person name="Arumugam K."/>
        </authorList>
    </citation>
    <scope>NUCLEOTIDE SEQUENCE [LARGE SCALE GENOMIC DNA]</scope>
    <source>
        <strain evidence="10">WDL7</strain>
    </source>
</reference>
<dbReference type="PANTHER" id="PTHR11552:SF147">
    <property type="entry name" value="CHOLINE DEHYDROGENASE, MITOCHONDRIAL"/>
    <property type="match status" value="1"/>
</dbReference>
<organism evidence="7 9">
    <name type="scientific">Comamonas testosteroni</name>
    <name type="common">Pseudomonas testosteroni</name>
    <dbReference type="NCBI Taxonomy" id="285"/>
    <lineage>
        <taxon>Bacteria</taxon>
        <taxon>Pseudomonadati</taxon>
        <taxon>Pseudomonadota</taxon>
        <taxon>Betaproteobacteria</taxon>
        <taxon>Burkholderiales</taxon>
        <taxon>Comamonadaceae</taxon>
        <taxon>Comamonas</taxon>
    </lineage>
</organism>
<reference evidence="8" key="3">
    <citation type="submission" date="2014-06" db="EMBL/GenBank/DDBJ databases">
        <title>Three species of the Botryosphaeriales overlap on five unrelated trees in China, with a novel species.</title>
        <authorList>
            <person name="Tian C."/>
            <person name="Fan X."/>
        </authorList>
    </citation>
    <scope>NUCLEOTIDE SEQUENCE</scope>
    <source>
        <strain evidence="8">WDL7</strain>
    </source>
</reference>
<dbReference type="EMBL" id="AWOR01000089">
    <property type="protein sequence ID" value="KGH25201.1"/>
    <property type="molecule type" value="Genomic_DNA"/>
</dbReference>